<dbReference type="Gene3D" id="3.40.50.620">
    <property type="entry name" value="HUPs"/>
    <property type="match status" value="1"/>
</dbReference>
<evidence type="ECO:0000313" key="4">
    <source>
        <dbReference type="Proteomes" id="UP000011134"/>
    </source>
</evidence>
<gene>
    <name evidence="3" type="ORF">C942_02199</name>
</gene>
<proteinExistence type="inferred from homology"/>
<keyword evidence="4" id="KW-1185">Reference proteome</keyword>
<name>L8J8U6_9GAMM</name>
<dbReference type="InterPro" id="IPR014729">
    <property type="entry name" value="Rossmann-like_a/b/a_fold"/>
</dbReference>
<sequence>MMQEAQHQLKAFAAEHIPDEIVHHQHISEGKPWATILDHATRSGADLIILPSHKRSRLDKAMLGSVASKVVENSPINVLVIKPQGHLSE</sequence>
<dbReference type="Pfam" id="PF00582">
    <property type="entry name" value="Usp"/>
    <property type="match status" value="1"/>
</dbReference>
<comment type="similarity">
    <text evidence="1">Belongs to the universal stress protein A family.</text>
</comment>
<evidence type="ECO:0000256" key="1">
    <source>
        <dbReference type="ARBA" id="ARBA00008791"/>
    </source>
</evidence>
<accession>L8J8U6</accession>
<dbReference type="InterPro" id="IPR006016">
    <property type="entry name" value="UspA"/>
</dbReference>
<dbReference type="InterPro" id="IPR006015">
    <property type="entry name" value="Universal_stress_UspA"/>
</dbReference>
<dbReference type="PANTHER" id="PTHR46268">
    <property type="entry name" value="STRESS RESPONSE PROTEIN NHAX"/>
    <property type="match status" value="1"/>
</dbReference>
<evidence type="ECO:0000313" key="3">
    <source>
        <dbReference type="EMBL" id="ELR64628.1"/>
    </source>
</evidence>
<dbReference type="PRINTS" id="PR01438">
    <property type="entry name" value="UNVRSLSTRESS"/>
</dbReference>
<protein>
    <submittedName>
        <fullName evidence="3">Universal stress protein family 3</fullName>
    </submittedName>
</protein>
<reference evidence="3 4" key="1">
    <citation type="submission" date="2012-12" db="EMBL/GenBank/DDBJ databases">
        <title>Genome Assembly of Photobacterium sp. AK15.</title>
        <authorList>
            <person name="Khatri I."/>
            <person name="Vaidya B."/>
            <person name="Srinivas T.N.R."/>
            <person name="Subramanian S."/>
            <person name="Pinnaka A."/>
        </authorList>
    </citation>
    <scope>NUCLEOTIDE SEQUENCE [LARGE SCALE GENOMIC DNA]</scope>
    <source>
        <strain evidence="3 4">AK15</strain>
    </source>
</reference>
<dbReference type="PANTHER" id="PTHR46268:SF6">
    <property type="entry name" value="UNIVERSAL STRESS PROTEIN UP12"/>
    <property type="match status" value="1"/>
</dbReference>
<dbReference type="AlphaFoldDB" id="L8J8U6"/>
<comment type="caution">
    <text evidence="3">The sequence shown here is derived from an EMBL/GenBank/DDBJ whole genome shotgun (WGS) entry which is preliminary data.</text>
</comment>
<evidence type="ECO:0000259" key="2">
    <source>
        <dbReference type="Pfam" id="PF00582"/>
    </source>
</evidence>
<feature type="domain" description="UspA" evidence="2">
    <location>
        <begin position="5"/>
        <end position="82"/>
    </location>
</feature>
<organism evidence="3 4">
    <name type="scientific">Photobacterium marinum</name>
    <dbReference type="NCBI Taxonomy" id="1056511"/>
    <lineage>
        <taxon>Bacteria</taxon>
        <taxon>Pseudomonadati</taxon>
        <taxon>Pseudomonadota</taxon>
        <taxon>Gammaproteobacteria</taxon>
        <taxon>Vibrionales</taxon>
        <taxon>Vibrionaceae</taxon>
        <taxon>Photobacterium</taxon>
    </lineage>
</organism>
<dbReference type="PATRIC" id="fig|1056511.3.peg.3273"/>
<dbReference type="EMBL" id="AMZO01000023">
    <property type="protein sequence ID" value="ELR64628.1"/>
    <property type="molecule type" value="Genomic_DNA"/>
</dbReference>
<dbReference type="Proteomes" id="UP000011134">
    <property type="component" value="Unassembled WGS sequence"/>
</dbReference>
<dbReference type="SUPFAM" id="SSF52402">
    <property type="entry name" value="Adenine nucleotide alpha hydrolases-like"/>
    <property type="match status" value="1"/>
</dbReference>
<dbReference type="CDD" id="cd00293">
    <property type="entry name" value="USP-like"/>
    <property type="match status" value="1"/>
</dbReference>